<feature type="transmembrane region" description="Helical" evidence="2">
    <location>
        <begin position="57"/>
        <end position="80"/>
    </location>
</feature>
<sequence length="562" mass="59713">MPGPPVWPPPWGYQLPPVPEPRQRLHPLSPLLHSAKMLALLIAAISINGAAQLGLAGFLGTVVIATVLVMAYSAVTWLVTGYHVVGRELRIYDGVLVRRTRAIPLERLQAVELVRPLMARATGLAELRLEVVGGGKTEAPLAFLTVADATALRNRLLALAVRVGAPAAAPGGQAAPLAGAAAPGAAPSAVPPPPPTGEIPPAHPEPPDQPVPPAHPAPPDQPVPPVHPGYPAPGYPAQGYPGYPPPGYPPPGYPAAPAPAAPAPLAERHLHSVVNRDVLISQILTPQVIFLPIAIALVVTQYWFGARAWSLVVLASMAAAVIGVIQQPVRRIMSDWNFRMAVQDPPPGKRHPGLRIRSGLTETRSQTVPLNRVQAIGVTWPFLWRRRQWLRSRLDVAGYGVGEGAGSDRLLPVGDLATARRLTSVVLPGIDLTDLRLRRPPRRARWLAPWRQPVLGIAMTDEVFVSRDGRITRELVVVPYLRIQSVRLTQGPIQRLLGLANVYADTAGSLTAVGSHRELGEARRLAAELTARAQAARDADAALTGAESTSPDENADGTADGG</sequence>
<keyword evidence="2" id="KW-1133">Transmembrane helix</keyword>
<feature type="region of interest" description="Disordered" evidence="1">
    <location>
        <begin position="170"/>
        <end position="231"/>
    </location>
</feature>
<organism evidence="4 5">
    <name type="scientific">Natronosporangium hydrolyticum</name>
    <dbReference type="NCBI Taxonomy" id="2811111"/>
    <lineage>
        <taxon>Bacteria</taxon>
        <taxon>Bacillati</taxon>
        <taxon>Actinomycetota</taxon>
        <taxon>Actinomycetes</taxon>
        <taxon>Micromonosporales</taxon>
        <taxon>Micromonosporaceae</taxon>
        <taxon>Natronosporangium</taxon>
    </lineage>
</organism>
<dbReference type="EMBL" id="CP070499">
    <property type="protein sequence ID" value="QSB13098.1"/>
    <property type="molecule type" value="Genomic_DNA"/>
</dbReference>
<dbReference type="PANTHER" id="PTHR34473:SF2">
    <property type="entry name" value="UPF0699 TRANSMEMBRANE PROTEIN YDBT"/>
    <property type="match status" value="1"/>
</dbReference>
<keyword evidence="2" id="KW-0472">Membrane</keyword>
<feature type="domain" description="YdbS-like PH" evidence="3">
    <location>
        <begin position="77"/>
        <end position="156"/>
    </location>
</feature>
<evidence type="ECO:0000313" key="5">
    <source>
        <dbReference type="Proteomes" id="UP000662857"/>
    </source>
</evidence>
<feature type="region of interest" description="Disordered" evidence="1">
    <location>
        <begin position="538"/>
        <end position="562"/>
    </location>
</feature>
<feature type="domain" description="YdbS-like PH" evidence="3">
    <location>
        <begin position="457"/>
        <end position="527"/>
    </location>
</feature>
<feature type="compositionally biased region" description="Pro residues" evidence="1">
    <location>
        <begin position="189"/>
        <end position="231"/>
    </location>
</feature>
<feature type="transmembrane region" description="Helical" evidence="2">
    <location>
        <begin position="31"/>
        <end position="51"/>
    </location>
</feature>
<accession>A0A895YHB1</accession>
<proteinExistence type="predicted"/>
<dbReference type="Pfam" id="PF03703">
    <property type="entry name" value="bPH_2"/>
    <property type="match status" value="2"/>
</dbReference>
<dbReference type="PIRSF" id="PIRSF026631">
    <property type="entry name" value="UCP026631"/>
    <property type="match status" value="1"/>
</dbReference>
<gene>
    <name evidence="4" type="ORF">JQS43_15785</name>
</gene>
<dbReference type="AlphaFoldDB" id="A0A895YHB1"/>
<feature type="compositionally biased region" description="Low complexity" evidence="1">
    <location>
        <begin position="170"/>
        <end position="188"/>
    </location>
</feature>
<feature type="transmembrane region" description="Helical" evidence="2">
    <location>
        <begin position="306"/>
        <end position="325"/>
    </location>
</feature>
<keyword evidence="2" id="KW-0812">Transmembrane</keyword>
<keyword evidence="5" id="KW-1185">Reference proteome</keyword>
<evidence type="ECO:0000313" key="4">
    <source>
        <dbReference type="EMBL" id="QSB13098.1"/>
    </source>
</evidence>
<name>A0A895YHB1_9ACTN</name>
<evidence type="ECO:0000259" key="3">
    <source>
        <dbReference type="Pfam" id="PF03703"/>
    </source>
</evidence>
<dbReference type="KEGG" id="nhy:JQS43_15785"/>
<evidence type="ECO:0000256" key="2">
    <source>
        <dbReference type="SAM" id="Phobius"/>
    </source>
</evidence>
<dbReference type="Proteomes" id="UP000662857">
    <property type="component" value="Chromosome"/>
</dbReference>
<dbReference type="PANTHER" id="PTHR34473">
    <property type="entry name" value="UPF0699 TRANSMEMBRANE PROTEIN YDBS"/>
    <property type="match status" value="1"/>
</dbReference>
<evidence type="ECO:0000256" key="1">
    <source>
        <dbReference type="SAM" id="MobiDB-lite"/>
    </source>
</evidence>
<dbReference type="InterPro" id="IPR014529">
    <property type="entry name" value="UCP026631"/>
</dbReference>
<protein>
    <submittedName>
        <fullName evidence="4">PH domain-containing protein</fullName>
    </submittedName>
</protein>
<reference evidence="4" key="1">
    <citation type="submission" date="2021-02" db="EMBL/GenBank/DDBJ databases">
        <title>Natrosporangium hydrolyticum gen. nov., sp. nov, a haloalkaliphilic actinobacterium from a soda solonchak soil.</title>
        <authorList>
            <person name="Sorokin D.Y."/>
            <person name="Khijniak T.V."/>
            <person name="Zakharycheva A.P."/>
            <person name="Boueva O.V."/>
            <person name="Ariskina E.V."/>
            <person name="Hahnke R.L."/>
            <person name="Bunk B."/>
            <person name="Sproer C."/>
            <person name="Schumann P."/>
            <person name="Evtushenko L.I."/>
            <person name="Kublanov I.V."/>
        </authorList>
    </citation>
    <scope>NUCLEOTIDE SEQUENCE</scope>
    <source>
        <strain evidence="4">DSM 106523</strain>
    </source>
</reference>
<feature type="transmembrane region" description="Helical" evidence="2">
    <location>
        <begin position="278"/>
        <end position="300"/>
    </location>
</feature>
<dbReference type="InterPro" id="IPR005182">
    <property type="entry name" value="YdbS-like_PH"/>
</dbReference>